<sequence>MSRSKNITVWLIWLAVFPTSMAYLYFAIEPNFQGYWFDLIAFAIVMCAVSVFPIQVGSITILFVNGVSFAVFLYFGLIAEIILTQLALVALFISIRLKKSEFYRIATNSTMLFLTSIFAAVVYYTLGGTHGVLSLSTLDEIIPLVGYVIGSIVVNQFLLTIIDVFVKGNKFSAVPKSLFIDGLTTMMIFPFGLILYILYLEIGVPGIFIVGFPAILLSVVISTYHKGRKVNTYLHDTSQIGHELSKKLNVKSVLDTFITEVEKLIPMSNLYVYDISNSSRSMTVIRHVDREQDKGLEDLSLVYGEGFAGRIYKDQKALIMLSRKQLDKIPDLELPDEVHSAIGVPILRGNSVVGVIVIASKQIRAYEKYHLMLLEILGNFLSVAIENARHYQSEKNKSQRDRLTGLYNYRYFTEHLEGYALDLMEKGLEEKLSVVLFDLDSFKKLNDTYGHEAGNEVLIELARRLEAYIGERGIVARYGGEEFTVLLKGIEHSEAIQLAEDIRYMIAQEPFVIQQHMIEGEDQVKVYVTASIGVATYPDHCESPEELIRQADRSMYVGAKRSGKNRVASAAVAM</sequence>
<feature type="transmembrane region" description="Helical" evidence="1">
    <location>
        <begin position="6"/>
        <end position="27"/>
    </location>
</feature>
<dbReference type="Gene3D" id="3.30.450.40">
    <property type="match status" value="1"/>
</dbReference>
<dbReference type="EMBL" id="BAAACZ010000009">
    <property type="protein sequence ID" value="GAA0456817.1"/>
    <property type="molecule type" value="Genomic_DNA"/>
</dbReference>
<keyword evidence="4" id="KW-1185">Reference proteome</keyword>
<feature type="transmembrane region" description="Helical" evidence="1">
    <location>
        <begin position="69"/>
        <end position="93"/>
    </location>
</feature>
<dbReference type="SUPFAM" id="SSF55073">
    <property type="entry name" value="Nucleotide cyclase"/>
    <property type="match status" value="1"/>
</dbReference>
<feature type="transmembrane region" description="Helical" evidence="1">
    <location>
        <begin position="39"/>
        <end position="63"/>
    </location>
</feature>
<dbReference type="PANTHER" id="PTHR45138">
    <property type="entry name" value="REGULATORY COMPONENTS OF SENSORY TRANSDUCTION SYSTEM"/>
    <property type="match status" value="1"/>
</dbReference>
<dbReference type="Gene3D" id="3.30.70.270">
    <property type="match status" value="1"/>
</dbReference>
<comment type="caution">
    <text evidence="3">The sequence shown here is derived from an EMBL/GenBank/DDBJ whole genome shotgun (WGS) entry which is preliminary data.</text>
</comment>
<feature type="transmembrane region" description="Helical" evidence="1">
    <location>
        <begin position="205"/>
        <end position="224"/>
    </location>
</feature>
<feature type="transmembrane region" description="Helical" evidence="1">
    <location>
        <begin position="105"/>
        <end position="124"/>
    </location>
</feature>
<keyword evidence="1" id="KW-0472">Membrane</keyword>
<evidence type="ECO:0000256" key="1">
    <source>
        <dbReference type="SAM" id="Phobius"/>
    </source>
</evidence>
<keyword evidence="1" id="KW-0812">Transmembrane</keyword>
<keyword evidence="1" id="KW-1133">Transmembrane helix</keyword>
<evidence type="ECO:0000259" key="2">
    <source>
        <dbReference type="PROSITE" id="PS50887"/>
    </source>
</evidence>
<dbReference type="SMART" id="SM00267">
    <property type="entry name" value="GGDEF"/>
    <property type="match status" value="1"/>
</dbReference>
<dbReference type="PROSITE" id="PS50887">
    <property type="entry name" value="GGDEF"/>
    <property type="match status" value="1"/>
</dbReference>
<dbReference type="InterPro" id="IPR029016">
    <property type="entry name" value="GAF-like_dom_sf"/>
</dbReference>
<dbReference type="RefSeq" id="WP_343782159.1">
    <property type="nucleotide sequence ID" value="NZ_BAAACZ010000009.1"/>
</dbReference>
<dbReference type="Pfam" id="PF00990">
    <property type="entry name" value="GGDEF"/>
    <property type="match status" value="1"/>
</dbReference>
<evidence type="ECO:0000313" key="3">
    <source>
        <dbReference type="EMBL" id="GAA0456817.1"/>
    </source>
</evidence>
<dbReference type="Pfam" id="PF13185">
    <property type="entry name" value="GAF_2"/>
    <property type="match status" value="1"/>
</dbReference>
<protein>
    <recommendedName>
        <fullName evidence="2">GGDEF domain-containing protein</fullName>
    </recommendedName>
</protein>
<gene>
    <name evidence="3" type="ORF">GCM10008935_09670</name>
</gene>
<reference evidence="3 4" key="1">
    <citation type="journal article" date="2019" name="Int. J. Syst. Evol. Microbiol.">
        <title>The Global Catalogue of Microorganisms (GCM) 10K type strain sequencing project: providing services to taxonomists for standard genome sequencing and annotation.</title>
        <authorList>
            <consortium name="The Broad Institute Genomics Platform"/>
            <consortium name="The Broad Institute Genome Sequencing Center for Infectious Disease"/>
            <person name="Wu L."/>
            <person name="Ma J."/>
        </authorList>
    </citation>
    <scope>NUCLEOTIDE SEQUENCE [LARGE SCALE GENOMIC DNA]</scope>
    <source>
        <strain evidence="3 4">JCM 14193</strain>
    </source>
</reference>
<dbReference type="SUPFAM" id="SSF55781">
    <property type="entry name" value="GAF domain-like"/>
    <property type="match status" value="1"/>
</dbReference>
<dbReference type="Proteomes" id="UP001500740">
    <property type="component" value="Unassembled WGS sequence"/>
</dbReference>
<organism evidence="3 4">
    <name type="scientific">Alkalibacillus silvisoli</name>
    <dbReference type="NCBI Taxonomy" id="392823"/>
    <lineage>
        <taxon>Bacteria</taxon>
        <taxon>Bacillati</taxon>
        <taxon>Bacillota</taxon>
        <taxon>Bacilli</taxon>
        <taxon>Bacillales</taxon>
        <taxon>Bacillaceae</taxon>
        <taxon>Alkalibacillus</taxon>
    </lineage>
</organism>
<feature type="domain" description="GGDEF" evidence="2">
    <location>
        <begin position="430"/>
        <end position="572"/>
    </location>
</feature>
<feature type="transmembrane region" description="Helical" evidence="1">
    <location>
        <begin position="144"/>
        <end position="166"/>
    </location>
</feature>
<name>A0ABN0ZRM2_9BACI</name>
<evidence type="ECO:0000313" key="4">
    <source>
        <dbReference type="Proteomes" id="UP001500740"/>
    </source>
</evidence>
<feature type="transmembrane region" description="Helical" evidence="1">
    <location>
        <begin position="178"/>
        <end position="199"/>
    </location>
</feature>
<dbReference type="InterPro" id="IPR029787">
    <property type="entry name" value="Nucleotide_cyclase"/>
</dbReference>
<dbReference type="InterPro" id="IPR050469">
    <property type="entry name" value="Diguanylate_Cyclase"/>
</dbReference>
<proteinExistence type="predicted"/>
<dbReference type="InterPro" id="IPR003018">
    <property type="entry name" value="GAF"/>
</dbReference>
<dbReference type="NCBIfam" id="TIGR00254">
    <property type="entry name" value="GGDEF"/>
    <property type="match status" value="1"/>
</dbReference>
<accession>A0ABN0ZRM2</accession>
<dbReference type="PANTHER" id="PTHR45138:SF9">
    <property type="entry name" value="DIGUANYLATE CYCLASE DGCM-RELATED"/>
    <property type="match status" value="1"/>
</dbReference>
<dbReference type="InterPro" id="IPR000160">
    <property type="entry name" value="GGDEF_dom"/>
</dbReference>
<dbReference type="SMART" id="SM00065">
    <property type="entry name" value="GAF"/>
    <property type="match status" value="1"/>
</dbReference>
<dbReference type="InterPro" id="IPR043128">
    <property type="entry name" value="Rev_trsase/Diguanyl_cyclase"/>
</dbReference>
<dbReference type="CDD" id="cd01949">
    <property type="entry name" value="GGDEF"/>
    <property type="match status" value="1"/>
</dbReference>